<evidence type="ECO:0008006" key="3">
    <source>
        <dbReference type="Google" id="ProtNLM"/>
    </source>
</evidence>
<organism evidence="1 2">
    <name type="scientific">Planosporangium mesophilum</name>
    <dbReference type="NCBI Taxonomy" id="689768"/>
    <lineage>
        <taxon>Bacteria</taxon>
        <taxon>Bacillati</taxon>
        <taxon>Actinomycetota</taxon>
        <taxon>Actinomycetes</taxon>
        <taxon>Micromonosporales</taxon>
        <taxon>Micromonosporaceae</taxon>
        <taxon>Planosporangium</taxon>
    </lineage>
</organism>
<keyword evidence="2" id="KW-1185">Reference proteome</keyword>
<sequence>MRLSKAAANPCLAALIEGAGFPSLERFALSVNDRGWRMHHVKLSYDHVSVKRWLLGRTCQYPDVVAAVLSEAWGVPIPVPVIWPELREGACQVPAHLQAWVAARTLEDLGVFLRSDMLTRREMLAGSIRVATGAALADPIVRWLNTNTAGPLAHAAEATARIGISTVEGIEQATRQFAASDAEVGGGLSREAAVGQLKYAVDLARHASYGEAVGKRLLAAIANLSGLVGWMSFDADMDGPAQRYFLYGLQAAHEVGDERTALRASGILADMAHQMRALGHPDTGLRLIELALDRVPSDRRRFNAVRAMLWSLKANMLSPMGLGYLAEIRAAVSLSFDLYDKARDDEPDPAVAEYWPYTSDSELAYVAAGTFRDLDVAVGSLANDSERYAQYALAHRGDGFVRSKVFDQIALARVRFLMAEPDEACRNGEAAIDLAAAVAASKRVTTRLREMLADSQPYVDRPNVREFRERLELAVS</sequence>
<accession>A0A8J3TB78</accession>
<dbReference type="RefSeq" id="WP_168115963.1">
    <property type="nucleotide sequence ID" value="NZ_BOON01000028.1"/>
</dbReference>
<evidence type="ECO:0000313" key="2">
    <source>
        <dbReference type="Proteomes" id="UP000599074"/>
    </source>
</evidence>
<gene>
    <name evidence="1" type="ORF">Pme01_29350</name>
</gene>
<evidence type="ECO:0000313" key="1">
    <source>
        <dbReference type="EMBL" id="GII23338.1"/>
    </source>
</evidence>
<dbReference type="EMBL" id="BOON01000028">
    <property type="protein sequence ID" value="GII23338.1"/>
    <property type="molecule type" value="Genomic_DNA"/>
</dbReference>
<dbReference type="Proteomes" id="UP000599074">
    <property type="component" value="Unassembled WGS sequence"/>
</dbReference>
<comment type="caution">
    <text evidence="1">The sequence shown here is derived from an EMBL/GenBank/DDBJ whole genome shotgun (WGS) entry which is preliminary data.</text>
</comment>
<dbReference type="AlphaFoldDB" id="A0A8J3TB78"/>
<protein>
    <recommendedName>
        <fullName evidence="3">Transcriptional regulator</fullName>
    </recommendedName>
</protein>
<name>A0A8J3TB78_9ACTN</name>
<reference evidence="1" key="1">
    <citation type="submission" date="2021-01" db="EMBL/GenBank/DDBJ databases">
        <title>Whole genome shotgun sequence of Planosporangium mesophilum NBRC 109066.</title>
        <authorList>
            <person name="Komaki H."/>
            <person name="Tamura T."/>
        </authorList>
    </citation>
    <scope>NUCLEOTIDE SEQUENCE</scope>
    <source>
        <strain evidence="1">NBRC 109066</strain>
    </source>
</reference>
<proteinExistence type="predicted"/>